<keyword evidence="7 11" id="KW-0406">Ion transport</keyword>
<evidence type="ECO:0000256" key="2">
    <source>
        <dbReference type="ARBA" id="ARBA00022448"/>
    </source>
</evidence>
<comment type="similarity">
    <text evidence="11">Belongs to the amiloride-sensitive sodium channel (TC 1.A.6) family.</text>
</comment>
<evidence type="ECO:0000256" key="10">
    <source>
        <dbReference type="ARBA" id="ARBA00023303"/>
    </source>
</evidence>
<keyword evidence="2 11" id="KW-0813">Transport</keyword>
<evidence type="ECO:0000256" key="6">
    <source>
        <dbReference type="ARBA" id="ARBA00023053"/>
    </source>
</evidence>
<evidence type="ECO:0000256" key="1">
    <source>
        <dbReference type="ARBA" id="ARBA00004141"/>
    </source>
</evidence>
<keyword evidence="6" id="KW-0915">Sodium</keyword>
<reference evidence="12 13" key="1">
    <citation type="journal article" date="2018" name="Sci. Rep.">
        <title>Genomic signatures of local adaptation to the degree of environmental predictability in rotifers.</title>
        <authorList>
            <person name="Franch-Gras L."/>
            <person name="Hahn C."/>
            <person name="Garcia-Roger E.M."/>
            <person name="Carmona M.J."/>
            <person name="Serra M."/>
            <person name="Gomez A."/>
        </authorList>
    </citation>
    <scope>NUCLEOTIDE SEQUENCE [LARGE SCALE GENOMIC DNA]</scope>
    <source>
        <strain evidence="12">HYR1</strain>
    </source>
</reference>
<accession>A0A3M7Q5H9</accession>
<evidence type="ECO:0000256" key="11">
    <source>
        <dbReference type="RuleBase" id="RU000679"/>
    </source>
</evidence>
<sequence>MSNSLLKILSESAEHSSCHGLANISKSRNWFIRTLWILCFSASSSYCIYNLTLSLIDFFNYDVHTKVENHRKPSIEYPAITICHKSLINPQKLKQYSPDLYDTFLESKNFIIKSIDSSSSIAEYLANLEYNFILNFLKYSNEIDNITYGLDDILIDCYFSYHRCTKDHFERLLIPKLGNCFKFNSGILMHRNKNKPGESVYAGTNGGLKLVLNIISEDELNIMKSNGIQMYIHSLSTIPYSSFDLINLPSGFDTNIAIVQEHTTKLPKPYSDCIQETESFDSKPFEKSQSLFGKYQQKFCIFICYYEYIRDLCGCYFVDVYGIEYSEACNITKMHECIEQFDGSFEPKKCLNSCPQECQSIVYYRQISQAYFPSRLIFDILKAKNPDLFLDYEANKSSLLSVNVYHDDISLKIIKDTPAKSIVQLIAEIGGFMGLCVGASMLTVVECADLLFKVILFCKEFKVAKILPK</sequence>
<dbReference type="Proteomes" id="UP000276133">
    <property type="component" value="Unassembled WGS sequence"/>
</dbReference>
<dbReference type="InterPro" id="IPR001873">
    <property type="entry name" value="ENaC"/>
</dbReference>
<gene>
    <name evidence="12" type="ORF">BpHYR1_000375</name>
</gene>
<evidence type="ECO:0000256" key="5">
    <source>
        <dbReference type="ARBA" id="ARBA00022989"/>
    </source>
</evidence>
<keyword evidence="8" id="KW-0472">Membrane</keyword>
<dbReference type="Pfam" id="PF00858">
    <property type="entry name" value="ASC"/>
    <property type="match status" value="1"/>
</dbReference>
<dbReference type="PANTHER" id="PTHR11690">
    <property type="entry name" value="AMILORIDE-SENSITIVE SODIUM CHANNEL-RELATED"/>
    <property type="match status" value="1"/>
</dbReference>
<evidence type="ECO:0000256" key="8">
    <source>
        <dbReference type="ARBA" id="ARBA00023136"/>
    </source>
</evidence>
<name>A0A3M7Q5H9_BRAPC</name>
<keyword evidence="10 11" id="KW-0407">Ion channel</keyword>
<dbReference type="GO" id="GO:0015280">
    <property type="term" value="F:ligand-gated sodium channel activity"/>
    <property type="evidence" value="ECO:0007669"/>
    <property type="project" value="TreeGrafter"/>
</dbReference>
<keyword evidence="13" id="KW-1185">Reference proteome</keyword>
<keyword evidence="9 11" id="KW-0739">Sodium transport</keyword>
<protein>
    <submittedName>
        <fullName evidence="12">Acid-sensing ion channel 5</fullName>
    </submittedName>
</protein>
<keyword evidence="4 11" id="KW-0812">Transmembrane</keyword>
<dbReference type="OrthoDB" id="8065060at2759"/>
<evidence type="ECO:0000256" key="4">
    <source>
        <dbReference type="ARBA" id="ARBA00022692"/>
    </source>
</evidence>
<comment type="subcellular location">
    <subcellularLocation>
        <location evidence="1">Membrane</location>
        <topology evidence="1">Multi-pass membrane protein</topology>
    </subcellularLocation>
</comment>
<keyword evidence="3 11" id="KW-0894">Sodium channel</keyword>
<keyword evidence="5" id="KW-1133">Transmembrane helix</keyword>
<dbReference type="EMBL" id="REGN01007389">
    <property type="protein sequence ID" value="RNA06444.1"/>
    <property type="molecule type" value="Genomic_DNA"/>
</dbReference>
<evidence type="ECO:0000256" key="7">
    <source>
        <dbReference type="ARBA" id="ARBA00023065"/>
    </source>
</evidence>
<organism evidence="12 13">
    <name type="scientific">Brachionus plicatilis</name>
    <name type="common">Marine rotifer</name>
    <name type="synonym">Brachionus muelleri</name>
    <dbReference type="NCBI Taxonomy" id="10195"/>
    <lineage>
        <taxon>Eukaryota</taxon>
        <taxon>Metazoa</taxon>
        <taxon>Spiralia</taxon>
        <taxon>Gnathifera</taxon>
        <taxon>Rotifera</taxon>
        <taxon>Eurotatoria</taxon>
        <taxon>Monogononta</taxon>
        <taxon>Pseudotrocha</taxon>
        <taxon>Ploima</taxon>
        <taxon>Brachionidae</taxon>
        <taxon>Brachionus</taxon>
    </lineage>
</organism>
<evidence type="ECO:0000313" key="13">
    <source>
        <dbReference type="Proteomes" id="UP000276133"/>
    </source>
</evidence>
<evidence type="ECO:0000256" key="9">
    <source>
        <dbReference type="ARBA" id="ARBA00023201"/>
    </source>
</evidence>
<dbReference type="Gene3D" id="2.60.470.10">
    <property type="entry name" value="Acid-sensing ion channels like domains"/>
    <property type="match status" value="1"/>
</dbReference>
<dbReference type="AlphaFoldDB" id="A0A3M7Q5H9"/>
<dbReference type="Gene3D" id="1.10.287.770">
    <property type="entry name" value="YojJ-like"/>
    <property type="match status" value="1"/>
</dbReference>
<proteinExistence type="inferred from homology"/>
<evidence type="ECO:0000256" key="3">
    <source>
        <dbReference type="ARBA" id="ARBA00022461"/>
    </source>
</evidence>
<dbReference type="GO" id="GO:0005886">
    <property type="term" value="C:plasma membrane"/>
    <property type="evidence" value="ECO:0007669"/>
    <property type="project" value="TreeGrafter"/>
</dbReference>
<evidence type="ECO:0000313" key="12">
    <source>
        <dbReference type="EMBL" id="RNA06444.1"/>
    </source>
</evidence>
<dbReference type="PRINTS" id="PR01078">
    <property type="entry name" value="AMINACHANNEL"/>
</dbReference>
<comment type="caution">
    <text evidence="12">The sequence shown here is derived from an EMBL/GenBank/DDBJ whole genome shotgun (WGS) entry which is preliminary data.</text>
</comment>